<protein>
    <submittedName>
        <fullName evidence="1">Uncharacterized protein</fullName>
    </submittedName>
</protein>
<name>A0AAN9LS66_CANGL</name>
<organism evidence="1 2">
    <name type="scientific">Canavalia gladiata</name>
    <name type="common">Sword bean</name>
    <name type="synonym">Dolichos gladiatus</name>
    <dbReference type="NCBI Taxonomy" id="3824"/>
    <lineage>
        <taxon>Eukaryota</taxon>
        <taxon>Viridiplantae</taxon>
        <taxon>Streptophyta</taxon>
        <taxon>Embryophyta</taxon>
        <taxon>Tracheophyta</taxon>
        <taxon>Spermatophyta</taxon>
        <taxon>Magnoliopsida</taxon>
        <taxon>eudicotyledons</taxon>
        <taxon>Gunneridae</taxon>
        <taxon>Pentapetalae</taxon>
        <taxon>rosids</taxon>
        <taxon>fabids</taxon>
        <taxon>Fabales</taxon>
        <taxon>Fabaceae</taxon>
        <taxon>Papilionoideae</taxon>
        <taxon>50 kb inversion clade</taxon>
        <taxon>NPAAA clade</taxon>
        <taxon>indigoferoid/millettioid clade</taxon>
        <taxon>Phaseoleae</taxon>
        <taxon>Canavalia</taxon>
    </lineage>
</organism>
<gene>
    <name evidence="1" type="ORF">VNO77_21524</name>
</gene>
<comment type="caution">
    <text evidence="1">The sequence shown here is derived from an EMBL/GenBank/DDBJ whole genome shotgun (WGS) entry which is preliminary data.</text>
</comment>
<dbReference type="AlphaFoldDB" id="A0AAN9LS66"/>
<proteinExistence type="predicted"/>
<evidence type="ECO:0000313" key="1">
    <source>
        <dbReference type="EMBL" id="KAK7340811.1"/>
    </source>
</evidence>
<reference evidence="1 2" key="1">
    <citation type="submission" date="2024-01" db="EMBL/GenBank/DDBJ databases">
        <title>The genomes of 5 underutilized Papilionoideae crops provide insights into root nodulation and disease resistanc.</title>
        <authorList>
            <person name="Jiang F."/>
        </authorList>
    </citation>
    <scope>NUCLEOTIDE SEQUENCE [LARGE SCALE GENOMIC DNA]</scope>
    <source>
        <strain evidence="1">LVBAO_FW01</strain>
        <tissue evidence="1">Leaves</tissue>
    </source>
</reference>
<dbReference type="Proteomes" id="UP001367508">
    <property type="component" value="Unassembled WGS sequence"/>
</dbReference>
<evidence type="ECO:0000313" key="2">
    <source>
        <dbReference type="Proteomes" id="UP001367508"/>
    </source>
</evidence>
<dbReference type="EMBL" id="JAYMYQ010000004">
    <property type="protein sequence ID" value="KAK7340811.1"/>
    <property type="molecule type" value="Genomic_DNA"/>
</dbReference>
<sequence>MSCRSKVICNITRCEKSVSGIYLRYGRFCFYTFLCCNVNLNMSISNKIYFESSVTEDYYSAELASPIMGRKTAYYSQFK</sequence>
<accession>A0AAN9LS66</accession>
<keyword evidence="2" id="KW-1185">Reference proteome</keyword>